<name>A0A7D9ITF3_PARCT</name>
<dbReference type="InterPro" id="IPR047148">
    <property type="entry name" value="PLPL9"/>
</dbReference>
<dbReference type="InterPro" id="IPR016035">
    <property type="entry name" value="Acyl_Trfase/lysoPLipase"/>
</dbReference>
<feature type="repeat" description="ANK" evidence="7">
    <location>
        <begin position="146"/>
        <end position="178"/>
    </location>
</feature>
<proteinExistence type="predicted"/>
<dbReference type="InterPro" id="IPR036770">
    <property type="entry name" value="Ankyrin_rpt-contain_sf"/>
</dbReference>
<feature type="repeat" description="ANK" evidence="7">
    <location>
        <begin position="113"/>
        <end position="145"/>
    </location>
</feature>
<dbReference type="InterPro" id="IPR002110">
    <property type="entry name" value="Ankyrin_rpt"/>
</dbReference>
<keyword evidence="3" id="KW-0378">Hydrolase</keyword>
<feature type="repeat" description="ANK" evidence="7">
    <location>
        <begin position="16"/>
        <end position="48"/>
    </location>
</feature>
<dbReference type="GO" id="GO:0047499">
    <property type="term" value="F:calcium-independent phospholipase A2 activity"/>
    <property type="evidence" value="ECO:0007669"/>
    <property type="project" value="InterPro"/>
</dbReference>
<evidence type="ECO:0000256" key="4">
    <source>
        <dbReference type="ARBA" id="ARBA00023043"/>
    </source>
</evidence>
<dbReference type="SUPFAM" id="SSF52151">
    <property type="entry name" value="FabD/lysophospholipase-like"/>
    <property type="match status" value="1"/>
</dbReference>
<dbReference type="PROSITE" id="PS50297">
    <property type="entry name" value="ANK_REP_REGION"/>
    <property type="match status" value="3"/>
</dbReference>
<dbReference type="Gene3D" id="3.40.1090.10">
    <property type="entry name" value="Cytosolic phospholipase A2 catalytic domain"/>
    <property type="match status" value="1"/>
</dbReference>
<protein>
    <recommendedName>
        <fullName evidence="1">phospholipase A2</fullName>
        <ecNumber evidence="1">3.1.1.4</ecNumber>
    </recommendedName>
</protein>
<dbReference type="GO" id="GO:0005739">
    <property type="term" value="C:mitochondrion"/>
    <property type="evidence" value="ECO:0007669"/>
    <property type="project" value="TreeGrafter"/>
</dbReference>
<gene>
    <name evidence="9" type="ORF">PACLA_8A069147</name>
</gene>
<dbReference type="AlphaFoldDB" id="A0A7D9ITF3"/>
<dbReference type="OrthoDB" id="5979950at2759"/>
<evidence type="ECO:0000313" key="9">
    <source>
        <dbReference type="EMBL" id="CAB4016712.1"/>
    </source>
</evidence>
<evidence type="ECO:0000256" key="8">
    <source>
        <dbReference type="PROSITE-ProRule" id="PRU01161"/>
    </source>
</evidence>
<dbReference type="SUPFAM" id="SSF48403">
    <property type="entry name" value="Ankyrin repeat"/>
    <property type="match status" value="1"/>
</dbReference>
<evidence type="ECO:0000256" key="6">
    <source>
        <dbReference type="ARBA" id="ARBA00023422"/>
    </source>
</evidence>
<feature type="non-terminal residue" evidence="9">
    <location>
        <position position="615"/>
    </location>
</feature>
<comment type="catalytic activity">
    <reaction evidence="6">
        <text>a 1,2-diacyl-sn-glycero-3-phosphocholine + H2O = a 1-acyl-sn-glycero-3-phosphocholine + a fatty acid + H(+)</text>
        <dbReference type="Rhea" id="RHEA:15801"/>
        <dbReference type="ChEBI" id="CHEBI:15377"/>
        <dbReference type="ChEBI" id="CHEBI:15378"/>
        <dbReference type="ChEBI" id="CHEBI:28868"/>
        <dbReference type="ChEBI" id="CHEBI:57643"/>
        <dbReference type="ChEBI" id="CHEBI:58168"/>
        <dbReference type="EC" id="3.1.1.4"/>
    </reaction>
    <physiologicalReaction direction="left-to-right" evidence="6">
        <dbReference type="Rhea" id="RHEA:15802"/>
    </physiologicalReaction>
</comment>
<organism evidence="9 10">
    <name type="scientific">Paramuricea clavata</name>
    <name type="common">Red gorgonian</name>
    <name type="synonym">Violescent sea-whip</name>
    <dbReference type="NCBI Taxonomy" id="317549"/>
    <lineage>
        <taxon>Eukaryota</taxon>
        <taxon>Metazoa</taxon>
        <taxon>Cnidaria</taxon>
        <taxon>Anthozoa</taxon>
        <taxon>Octocorallia</taxon>
        <taxon>Malacalcyonacea</taxon>
        <taxon>Plexauridae</taxon>
        <taxon>Paramuricea</taxon>
    </lineage>
</organism>
<dbReference type="EMBL" id="CACRXK020009230">
    <property type="protein sequence ID" value="CAB4016712.1"/>
    <property type="molecule type" value="Genomic_DNA"/>
</dbReference>
<dbReference type="Pfam" id="PF12796">
    <property type="entry name" value="Ank_2"/>
    <property type="match status" value="1"/>
</dbReference>
<keyword evidence="2" id="KW-0677">Repeat</keyword>
<dbReference type="PANTHER" id="PTHR24139:SF34">
    <property type="entry name" value="85_88 KDA CALCIUM-INDEPENDENT PHOSPHOLIPASE A2"/>
    <property type="match status" value="1"/>
</dbReference>
<dbReference type="GO" id="GO:0006629">
    <property type="term" value="P:lipid metabolic process"/>
    <property type="evidence" value="ECO:0007669"/>
    <property type="project" value="UniProtKB-KW"/>
</dbReference>
<dbReference type="EC" id="3.1.1.4" evidence="1"/>
<comment type="caution">
    <text evidence="8">Lacks conserved residue(s) required for the propagation of feature annotation.</text>
</comment>
<dbReference type="InterPro" id="IPR002641">
    <property type="entry name" value="PNPLA_dom"/>
</dbReference>
<dbReference type="GO" id="GO:2000304">
    <property type="term" value="P:positive regulation of ceramide biosynthetic process"/>
    <property type="evidence" value="ECO:0007669"/>
    <property type="project" value="TreeGrafter"/>
</dbReference>
<evidence type="ECO:0000313" key="10">
    <source>
        <dbReference type="Proteomes" id="UP001152795"/>
    </source>
</evidence>
<dbReference type="Pfam" id="PF01734">
    <property type="entry name" value="Patatin"/>
    <property type="match status" value="1"/>
</dbReference>
<evidence type="ECO:0000256" key="1">
    <source>
        <dbReference type="ARBA" id="ARBA00013278"/>
    </source>
</evidence>
<dbReference type="PANTHER" id="PTHR24139">
    <property type="entry name" value="CALCIUM-INDEPENDENT PHOSPHOLIPASE A2"/>
    <property type="match status" value="1"/>
</dbReference>
<dbReference type="Pfam" id="PF00023">
    <property type="entry name" value="Ank"/>
    <property type="match status" value="1"/>
</dbReference>
<evidence type="ECO:0000256" key="5">
    <source>
        <dbReference type="ARBA" id="ARBA00023098"/>
    </source>
</evidence>
<dbReference type="GO" id="GO:0052816">
    <property type="term" value="F:long-chain fatty acyl-CoA hydrolase activity"/>
    <property type="evidence" value="ECO:0007669"/>
    <property type="project" value="TreeGrafter"/>
</dbReference>
<dbReference type="Proteomes" id="UP001152795">
    <property type="component" value="Unassembled WGS sequence"/>
</dbReference>
<evidence type="ECO:0000256" key="2">
    <source>
        <dbReference type="ARBA" id="ARBA00022737"/>
    </source>
</evidence>
<sequence length="615" mass="67423">LAQPTSTQVVNSVNSSMETPLHVACMVNNAKGVQLLLENGADMNLPSQYAYPIHSAAKYNSNDCVKPIVKFDEQCVHVKDTKYGGTPLHWAKTRQTVELLLAAGADIEAGNNECETPLHIMIKRKRLQCVVCLLSHGADVNALGMENDTPLHMAVKVGDVNVVKALIVFGGDINAVNKKNETPRHLATVSKSRFRNQIIHALCLVGTTPCDPRKCNYQCNVPFKPSTYPLAAAEPGNELSKARGDVSVKLDDVAKIMAAGAHANVKYTKSGAGRNENDGQSIMKKKRKDDSALCLDGGGIRGLILIQVLLNLERVAKQPLVKLFDWIAGTGTGGILALGLLHGKSTPYLQQLYFRFKDEVFVGARPYPSEPFEKFLQQEFGADTIMTSIGYPRVLATGAVSDRIPPALHLFRNFSIPEDDKEPDENAKFPPLSKPKDQLVWRAARGTGATPTYFRALGRMLDGGLIANNPTMDLISFMHSFYKNAQPKAPPHDTCKKVGLVFSLGTGVPPEVPVTNIDVLRPTSVSDVAKIAFGAQALVEILVEQATSSKGAVVDRAASWCEMIDVFYRRMNPQIYSGVSFDEKDDQVLVNMLWECQVFIFERRHILKEVADRLT</sequence>
<dbReference type="Gene3D" id="1.25.40.20">
    <property type="entry name" value="Ankyrin repeat-containing domain"/>
    <property type="match status" value="3"/>
</dbReference>
<feature type="short sequence motif" description="DGA/G" evidence="8">
    <location>
        <begin position="462"/>
        <end position="464"/>
    </location>
</feature>
<evidence type="ECO:0000256" key="3">
    <source>
        <dbReference type="ARBA" id="ARBA00022801"/>
    </source>
</evidence>
<comment type="caution">
    <text evidence="9">The sequence shown here is derived from an EMBL/GenBank/DDBJ whole genome shotgun (WGS) entry which is preliminary data.</text>
</comment>
<reference evidence="9" key="1">
    <citation type="submission" date="2020-04" db="EMBL/GenBank/DDBJ databases">
        <authorList>
            <person name="Alioto T."/>
            <person name="Alioto T."/>
            <person name="Gomez Garrido J."/>
        </authorList>
    </citation>
    <scope>NUCLEOTIDE SEQUENCE</scope>
    <source>
        <strain evidence="9">A484AB</strain>
    </source>
</reference>
<keyword evidence="5" id="KW-0443">Lipid metabolism</keyword>
<dbReference type="SMART" id="SM00248">
    <property type="entry name" value="ANK"/>
    <property type="match status" value="5"/>
</dbReference>
<dbReference type="CDD" id="cd07212">
    <property type="entry name" value="Pat_PNPLA9"/>
    <property type="match status" value="1"/>
</dbReference>
<feature type="short sequence motif" description="GXGXXG" evidence="8">
    <location>
        <begin position="297"/>
        <end position="302"/>
    </location>
</feature>
<keyword evidence="10" id="KW-1185">Reference proteome</keyword>
<dbReference type="PROSITE" id="PS50088">
    <property type="entry name" value="ANK_REPEAT"/>
    <property type="match status" value="3"/>
</dbReference>
<evidence type="ECO:0000256" key="7">
    <source>
        <dbReference type="PROSITE-ProRule" id="PRU00023"/>
    </source>
</evidence>
<accession>A0A7D9ITF3</accession>
<keyword evidence="4 7" id="KW-0040">ANK repeat</keyword>
<dbReference type="PROSITE" id="PS51635">
    <property type="entry name" value="PNPLA"/>
    <property type="match status" value="1"/>
</dbReference>